<reference evidence="3 4" key="1">
    <citation type="journal article" date="2014" name="BMC Genomics">
        <title>Comparative genomics of the major fungal agents of human and animal Sporotrichosis: Sporothrix schenckii and Sporothrix brasiliensis.</title>
        <authorList>
            <person name="Teixeira M.M."/>
            <person name="de Almeida L.G."/>
            <person name="Kubitschek-Barreira P."/>
            <person name="Alves F.L."/>
            <person name="Kioshima E.S."/>
            <person name="Abadio A.K."/>
            <person name="Fernandes L."/>
            <person name="Derengowski L.S."/>
            <person name="Ferreira K.S."/>
            <person name="Souza R.C."/>
            <person name="Ruiz J.C."/>
            <person name="de Andrade N.C."/>
            <person name="Paes H.C."/>
            <person name="Nicola A.M."/>
            <person name="Albuquerque P."/>
            <person name="Gerber A.L."/>
            <person name="Martins V.P."/>
            <person name="Peconick L.D."/>
            <person name="Neto A.V."/>
            <person name="Chaucanez C.B."/>
            <person name="Silva P.A."/>
            <person name="Cunha O.L."/>
            <person name="de Oliveira F.F."/>
            <person name="dos Santos T.C."/>
            <person name="Barros A.L."/>
            <person name="Soares M.A."/>
            <person name="de Oliveira L.M."/>
            <person name="Marini M.M."/>
            <person name="Villalobos-Duno H."/>
            <person name="Cunha M.M."/>
            <person name="de Hoog S."/>
            <person name="da Silveira J.F."/>
            <person name="Henrissat B."/>
            <person name="Nino-Vega G.A."/>
            <person name="Cisalpino P.S."/>
            <person name="Mora-Montes H.M."/>
            <person name="Almeida S.R."/>
            <person name="Stajich J.E."/>
            <person name="Lopes-Bezerra L.M."/>
            <person name="Vasconcelos A.T."/>
            <person name="Felipe M.S."/>
        </authorList>
    </citation>
    <scope>NUCLEOTIDE SEQUENCE [LARGE SCALE GENOMIC DNA]</scope>
    <source>
        <strain evidence="3 4">5110</strain>
    </source>
</reference>
<keyword evidence="2" id="KW-0732">Signal</keyword>
<dbReference type="AlphaFoldDB" id="A0A0C2F8Y0"/>
<comment type="caution">
    <text evidence="3">The sequence shown here is derived from an EMBL/GenBank/DDBJ whole genome shotgun (WGS) entry which is preliminary data.</text>
</comment>
<evidence type="ECO:0000256" key="2">
    <source>
        <dbReference type="SAM" id="SignalP"/>
    </source>
</evidence>
<evidence type="ECO:0000313" key="3">
    <source>
        <dbReference type="EMBL" id="KIH87543.1"/>
    </source>
</evidence>
<evidence type="ECO:0000313" key="4">
    <source>
        <dbReference type="Proteomes" id="UP000031575"/>
    </source>
</evidence>
<dbReference type="EMBL" id="AWTV01000010">
    <property type="protein sequence ID" value="KIH87543.1"/>
    <property type="molecule type" value="Genomic_DNA"/>
</dbReference>
<keyword evidence="4" id="KW-1185">Reference proteome</keyword>
<organism evidence="3 4">
    <name type="scientific">Sporothrix brasiliensis 5110</name>
    <dbReference type="NCBI Taxonomy" id="1398154"/>
    <lineage>
        <taxon>Eukaryota</taxon>
        <taxon>Fungi</taxon>
        <taxon>Dikarya</taxon>
        <taxon>Ascomycota</taxon>
        <taxon>Pezizomycotina</taxon>
        <taxon>Sordariomycetes</taxon>
        <taxon>Sordariomycetidae</taxon>
        <taxon>Ophiostomatales</taxon>
        <taxon>Ophiostomataceae</taxon>
        <taxon>Sporothrix</taxon>
    </lineage>
</organism>
<dbReference type="VEuPathDB" id="FungiDB:SPBR_05232"/>
<proteinExistence type="predicted"/>
<feature type="region of interest" description="Disordered" evidence="1">
    <location>
        <begin position="132"/>
        <end position="156"/>
    </location>
</feature>
<feature type="chain" id="PRO_5002160463" evidence="2">
    <location>
        <begin position="18"/>
        <end position="288"/>
    </location>
</feature>
<feature type="compositionally biased region" description="Basic and acidic residues" evidence="1">
    <location>
        <begin position="132"/>
        <end position="144"/>
    </location>
</feature>
<name>A0A0C2F8Y0_9PEZI</name>
<feature type="signal peptide" evidence="2">
    <location>
        <begin position="1"/>
        <end position="17"/>
    </location>
</feature>
<protein>
    <submittedName>
        <fullName evidence="3">Uncharacterized protein</fullName>
    </submittedName>
</protein>
<evidence type="ECO:0000256" key="1">
    <source>
        <dbReference type="SAM" id="MobiDB-lite"/>
    </source>
</evidence>
<dbReference type="Proteomes" id="UP000031575">
    <property type="component" value="Unassembled WGS sequence"/>
</dbReference>
<dbReference type="GeneID" id="63678430"/>
<dbReference type="RefSeq" id="XP_040615553.1">
    <property type="nucleotide sequence ID" value="XM_040763509.1"/>
</dbReference>
<dbReference type="HOGENOM" id="CLU_067171_1_0_1"/>
<gene>
    <name evidence="3" type="ORF">SPBR_05232</name>
</gene>
<accession>A0A0C2F8Y0</accession>
<sequence length="288" mass="31759">MTFSVATFVSWAAAVAAFGAHNPPPKGEVTKTDNFVWADPFHDHRLANKLTAACTVEKSFRASEFLLHDLYEHPPKGLWNYGDALKTFFSGRPYPGGWDGLDPHMYDRPLLQMDYADVPVIVREWIEAGERYEKGGGDGDKDRDDNDDEDDDEQGKALAGRKNLFAVFERAEGQTKITKTVAPPKTAAKAAVLRPLDAKRIVVFAPGALYDILPLWVAAEAAGDDACRKQLLDLDHYNPKPKDGGVIAWTTQHTAPDRDKNQRNMTFTIKAQTLQAAGAASFGGKEEL</sequence>
<dbReference type="OrthoDB" id="4359806at2759"/>